<feature type="transmembrane region" description="Helical" evidence="6">
    <location>
        <begin position="761"/>
        <end position="782"/>
    </location>
</feature>
<sequence>MKQDSVISRFFRLIEVFVFYHPKTFLSVILLATLFFASRIPYLEMYSNFADLLPQEHPYIQLHNDVKDTFGGANNVVMAISVEEGDIFNSDTLSRIHRLTQGVDSLPGVNHNLVRSLTHRTVRKNWMTEMGNMNSEAYYDPLYPDMSQEQLEQLRLDVMANPTVYGLLVAPDLKSALIRGTFNEGQLDYVEIFRQLGELKDEVEQLRVDEAAQGVHIYATGQPVLMGWVYSYLGQIMQIFLLTMAILLALLVAYFRTRGYGILLPLIGVMISATWGLGIVSLLGYNLDPLTLVIPFLITARAMSHGIQLVERYYLEALEAADSHDAARRTFETLFRPGTLGIVSDAVGLLLISLGSSPINVKLGIYASIWAGTVVITVLMAVPLILSLLPLSKVSVDAADKAQAGVFASLARFVTSKGGSLAVLLLAFAVYAGGGLLSSKVQIGESEPGSPILYPDHDYNVSSKNINDNFPGSEEMYIVAHTDEPGGMKRPEVLRALEDLQIHMLQDPEMGGSKGMPDLVKQVNQILHNDDPRWAVIPDEASYVGGLMFAFMASSPIPGALKEFVDTDDQTANLVFFYKDHKGETLRRAIHMAKEWIDDPANQVEGLEVRLAGGPIGVTAAINEAAFESNLVIIPAAMALIFLFVTLFYWSFHAGWLMFLVMTFCTVATYAYMGIVGIGIDVNTVPIIAVGIGVGIDYSIYMMDRVREETARAEGDLGAGIRHAIATTGKAIAFTATALIGGVVMWAFVSDLRFQADAALLLVVMLILNAWAAANLVPAWIVRFRPKFIVQAELLDDEIQAKPVAA</sequence>
<keyword evidence="5 6" id="KW-0472">Membrane</keyword>
<keyword evidence="3 6" id="KW-0812">Transmembrane</keyword>
<feature type="transmembrane region" description="Helical" evidence="6">
    <location>
        <begin position="338"/>
        <end position="359"/>
    </location>
</feature>
<keyword evidence="4 6" id="KW-1133">Transmembrane helix</keyword>
<feature type="transmembrane region" description="Helical" evidence="6">
    <location>
        <begin position="236"/>
        <end position="256"/>
    </location>
</feature>
<evidence type="ECO:0000313" key="8">
    <source>
        <dbReference type="EMBL" id="TDG14053.1"/>
    </source>
</evidence>
<dbReference type="SUPFAM" id="SSF82866">
    <property type="entry name" value="Multidrug efflux transporter AcrB transmembrane domain"/>
    <property type="match status" value="2"/>
</dbReference>
<comment type="caution">
    <text evidence="8">The sequence shown here is derived from an EMBL/GenBank/DDBJ whole genome shotgun (WGS) entry which is preliminary data.</text>
</comment>
<feature type="transmembrane region" description="Helical" evidence="6">
    <location>
        <begin position="262"/>
        <end position="285"/>
    </location>
</feature>
<feature type="transmembrane region" description="Helical" evidence="6">
    <location>
        <begin position="631"/>
        <end position="650"/>
    </location>
</feature>
<name>A0A4R5LSZ7_9GAMM</name>
<dbReference type="OrthoDB" id="9803781at2"/>
<feature type="transmembrane region" description="Helical" evidence="6">
    <location>
        <begin position="657"/>
        <end position="678"/>
    </location>
</feature>
<evidence type="ECO:0000313" key="9">
    <source>
        <dbReference type="Proteomes" id="UP000295554"/>
    </source>
</evidence>
<evidence type="ECO:0000256" key="3">
    <source>
        <dbReference type="ARBA" id="ARBA00022692"/>
    </source>
</evidence>
<proteinExistence type="predicted"/>
<evidence type="ECO:0000256" key="1">
    <source>
        <dbReference type="ARBA" id="ARBA00004651"/>
    </source>
</evidence>
<dbReference type="GO" id="GO:0005886">
    <property type="term" value="C:plasma membrane"/>
    <property type="evidence" value="ECO:0007669"/>
    <property type="project" value="UniProtKB-SubCell"/>
</dbReference>
<accession>A0A4R5LSZ7</accession>
<organism evidence="8 9">
    <name type="scientific">Seongchinamella unica</name>
    <dbReference type="NCBI Taxonomy" id="2547392"/>
    <lineage>
        <taxon>Bacteria</taxon>
        <taxon>Pseudomonadati</taxon>
        <taxon>Pseudomonadota</taxon>
        <taxon>Gammaproteobacteria</taxon>
        <taxon>Cellvibrionales</taxon>
        <taxon>Halieaceae</taxon>
        <taxon>Seongchinamella</taxon>
    </lineage>
</organism>
<feature type="transmembrane region" description="Helical" evidence="6">
    <location>
        <begin position="731"/>
        <end position="749"/>
    </location>
</feature>
<dbReference type="AlphaFoldDB" id="A0A4R5LSZ7"/>
<dbReference type="InterPro" id="IPR004869">
    <property type="entry name" value="MMPL_dom"/>
</dbReference>
<dbReference type="InterPro" id="IPR050545">
    <property type="entry name" value="Mycobact_MmpL"/>
</dbReference>
<feature type="transmembrane region" description="Helical" evidence="6">
    <location>
        <begin position="20"/>
        <end position="37"/>
    </location>
</feature>
<gene>
    <name evidence="8" type="ORF">E2F43_11235</name>
</gene>
<feature type="domain" description="Membrane transport protein MMPL" evidence="7">
    <location>
        <begin position="130"/>
        <end position="414"/>
    </location>
</feature>
<keyword evidence="2" id="KW-1003">Cell membrane</keyword>
<dbReference type="RefSeq" id="WP_133212633.1">
    <property type="nucleotide sequence ID" value="NZ_SMSE01000002.1"/>
</dbReference>
<keyword evidence="9" id="KW-1185">Reference proteome</keyword>
<dbReference type="EMBL" id="SMSE01000002">
    <property type="protein sequence ID" value="TDG14053.1"/>
    <property type="molecule type" value="Genomic_DNA"/>
</dbReference>
<dbReference type="Proteomes" id="UP000295554">
    <property type="component" value="Unassembled WGS sequence"/>
</dbReference>
<feature type="domain" description="Membrane transport protein MMPL" evidence="7">
    <location>
        <begin position="557"/>
        <end position="782"/>
    </location>
</feature>
<comment type="subcellular location">
    <subcellularLocation>
        <location evidence="1">Cell membrane</location>
        <topology evidence="1">Multi-pass membrane protein</topology>
    </subcellularLocation>
</comment>
<dbReference type="PANTHER" id="PTHR33406">
    <property type="entry name" value="MEMBRANE PROTEIN MJ1562-RELATED"/>
    <property type="match status" value="1"/>
</dbReference>
<reference evidence="8 9" key="1">
    <citation type="submission" date="2019-03" db="EMBL/GenBank/DDBJ databases">
        <title>Seongchinamella monodicae gen. nov., sp. nov., a novel member of the Gammaproteobacteria isolated from a tidal mudflat of beach.</title>
        <authorList>
            <person name="Yang H.G."/>
            <person name="Kang J.W."/>
            <person name="Lee S.D."/>
        </authorList>
    </citation>
    <scope>NUCLEOTIDE SEQUENCE [LARGE SCALE GENOMIC DNA]</scope>
    <source>
        <strain evidence="8 9">GH4-78</strain>
    </source>
</reference>
<evidence type="ECO:0000259" key="7">
    <source>
        <dbReference type="Pfam" id="PF03176"/>
    </source>
</evidence>
<evidence type="ECO:0000256" key="6">
    <source>
        <dbReference type="SAM" id="Phobius"/>
    </source>
</evidence>
<dbReference type="PANTHER" id="PTHR33406:SF10">
    <property type="entry name" value="SSD DOMAIN-CONTAINING PROTEIN"/>
    <property type="match status" value="1"/>
</dbReference>
<evidence type="ECO:0000256" key="5">
    <source>
        <dbReference type="ARBA" id="ARBA00023136"/>
    </source>
</evidence>
<feature type="transmembrane region" description="Helical" evidence="6">
    <location>
        <begin position="410"/>
        <end position="432"/>
    </location>
</feature>
<evidence type="ECO:0000256" key="4">
    <source>
        <dbReference type="ARBA" id="ARBA00022989"/>
    </source>
</evidence>
<evidence type="ECO:0000256" key="2">
    <source>
        <dbReference type="ARBA" id="ARBA00022475"/>
    </source>
</evidence>
<dbReference type="Gene3D" id="1.20.1640.10">
    <property type="entry name" value="Multidrug efflux transporter AcrB transmembrane domain"/>
    <property type="match status" value="2"/>
</dbReference>
<protein>
    <submittedName>
        <fullName evidence="8">Transporter</fullName>
    </submittedName>
</protein>
<feature type="transmembrane region" description="Helical" evidence="6">
    <location>
        <begin position="365"/>
        <end position="389"/>
    </location>
</feature>
<dbReference type="Pfam" id="PF03176">
    <property type="entry name" value="MMPL"/>
    <property type="match status" value="2"/>
</dbReference>